<feature type="region of interest" description="Disordered" evidence="3">
    <location>
        <begin position="1448"/>
        <end position="1469"/>
    </location>
</feature>
<evidence type="ECO:0000313" key="5">
    <source>
        <dbReference type="EMBL" id="OLQ06750.1"/>
    </source>
</evidence>
<protein>
    <submittedName>
        <fullName evidence="5">Pentatricopeptide repeat-containing protein, chloroplastic</fullName>
    </submittedName>
</protein>
<feature type="compositionally biased region" description="Basic and acidic residues" evidence="3">
    <location>
        <begin position="714"/>
        <end position="726"/>
    </location>
</feature>
<feature type="transmembrane region" description="Helical" evidence="4">
    <location>
        <begin position="933"/>
        <end position="953"/>
    </location>
</feature>
<evidence type="ECO:0000256" key="1">
    <source>
        <dbReference type="ARBA" id="ARBA00022737"/>
    </source>
</evidence>
<keyword evidence="4" id="KW-0812">Transmembrane</keyword>
<reference evidence="5 6" key="1">
    <citation type="submission" date="2016-02" db="EMBL/GenBank/DDBJ databases">
        <title>Genome analysis of coral dinoflagellate symbionts highlights evolutionary adaptations to a symbiotic lifestyle.</title>
        <authorList>
            <person name="Aranda M."/>
            <person name="Li Y."/>
            <person name="Liew Y.J."/>
            <person name="Baumgarten S."/>
            <person name="Simakov O."/>
            <person name="Wilson M."/>
            <person name="Piel J."/>
            <person name="Ashoor H."/>
            <person name="Bougouffa S."/>
            <person name="Bajic V.B."/>
            <person name="Ryu T."/>
            <person name="Ravasi T."/>
            <person name="Bayer T."/>
            <person name="Micklem G."/>
            <person name="Kim H."/>
            <person name="Bhak J."/>
            <person name="Lajeunesse T.C."/>
            <person name="Voolstra C.R."/>
        </authorList>
    </citation>
    <scope>NUCLEOTIDE SEQUENCE [LARGE SCALE GENOMIC DNA]</scope>
    <source>
        <strain evidence="5 6">CCMP2467</strain>
    </source>
</reference>
<keyword evidence="4" id="KW-1133">Transmembrane helix</keyword>
<evidence type="ECO:0000313" key="6">
    <source>
        <dbReference type="Proteomes" id="UP000186817"/>
    </source>
</evidence>
<organism evidence="5 6">
    <name type="scientific">Symbiodinium microadriaticum</name>
    <name type="common">Dinoflagellate</name>
    <name type="synonym">Zooxanthella microadriatica</name>
    <dbReference type="NCBI Taxonomy" id="2951"/>
    <lineage>
        <taxon>Eukaryota</taxon>
        <taxon>Sar</taxon>
        <taxon>Alveolata</taxon>
        <taxon>Dinophyceae</taxon>
        <taxon>Suessiales</taxon>
        <taxon>Symbiodiniaceae</taxon>
        <taxon>Symbiodinium</taxon>
    </lineage>
</organism>
<keyword evidence="6" id="KW-1185">Reference proteome</keyword>
<keyword evidence="1" id="KW-0677">Repeat</keyword>
<dbReference type="PROSITE" id="PS51375">
    <property type="entry name" value="PPR"/>
    <property type="match status" value="1"/>
</dbReference>
<dbReference type="InterPro" id="IPR011990">
    <property type="entry name" value="TPR-like_helical_dom_sf"/>
</dbReference>
<dbReference type="EMBL" id="LSRX01000153">
    <property type="protein sequence ID" value="OLQ06750.1"/>
    <property type="molecule type" value="Genomic_DNA"/>
</dbReference>
<comment type="caution">
    <text evidence="5">The sequence shown here is derived from an EMBL/GenBank/DDBJ whole genome shotgun (WGS) entry which is preliminary data.</text>
</comment>
<feature type="transmembrane region" description="Helical" evidence="4">
    <location>
        <begin position="965"/>
        <end position="985"/>
    </location>
</feature>
<feature type="repeat" description="PPR" evidence="2">
    <location>
        <begin position="553"/>
        <end position="587"/>
    </location>
</feature>
<feature type="transmembrane region" description="Helical" evidence="4">
    <location>
        <begin position="1065"/>
        <end position="1087"/>
    </location>
</feature>
<sequence length="1573" mass="172043">MLTFDERGAIADRRPWEIELERWAEMRLAPRFDFDYDNLFYGDNSVTPNAVLDSADATPSWLAPNRREVLAAEVSADWGKSAAGLPPADPGGDHQGQPAWQAGQNRELSDHEMNVEILQFCEDKFGAVPWVVNSRDFCLQHKVIIDRFGRYPLLGGIAVLKDIEPGKKDGYQDLPGPSRYRNPALGRANTPEEVSTQKKYSLTCVAIGYLTMMLSVMLALDHMAGDQVQSTVVSFSAGIQAAARTMPNVVSSSAKKIHVTPAQMSAYILEIGSSKPTGMRPAATYPNTVSYNATITACAEDFVGAKSVTERLAGELWREALDQFSSMRAAEVTADAISFNAAMCTFGRAGCWQDALEVCSCMPAVRLSVDQISCNASIRQRGTVASFLVAALIHAGGSPGYGSAVSSLAEAGEWQRALQLLLDMEAPGAWQAALWLLEDVDSARLSPDVVTYNAAISACEKGGAWRHSLGLLADFARISQQPTVVSFSAAISACEEAANWTLAIHLLQEMLAAVVAPNIISFSGAISACEKSGRWEAVLDLLSVMHAARIQGDTISFSAAISSCQKAGEWRMALILFERLEAASLQPTSITASATLRATGLGHWRVSVRLLSLFSARFGHLLGAGDIAEMAELYILETTGPRGGGGEAWLSDYDALPGFAKMITTIIETQPKDSGGSGGKSTDEIVKVGSKFRDCNSPSAQRYSRGSRGPFVARRGERVSPSDPPKRVRSLNEPYRFKMQQVIQQDNEAFVRRLLDVGTTFDRRSEARDFNRHRRTVLNLQRFVDRSTLQSRWERCLLCFGILGEQLMGSAETPWDVNALPMLPLADCGTSPMNSGPPAREFSPATEKLMDSEVAPLDTRLDGSFLVVSAVLQTFFISRMVYSCCRHRQYVWNAAHEVKKAIGQAFRQQLHADNRKFVLQEVYEIRRYLARAYFRYLLMIFSLVLFVVQWRVFHKHDRYSSAATVWTWTVVFGACGVVEMFPSVISTPNLNAVYLIVSFCWTAHMSPWHVQADRTVDNSLFILILFRLPAVCIATTPALVAGCSVLHVLVILLRASTEVLPPATIFAEISGLIAMVCASASVQLYLIRRVERRLKYKKMATDFNAASSLLHLTCDSMIELDAEFRISEHSPGLAAMMCMSKSAAQGGRGKASAAGCLLRTCFFSSSPDAAAEQYQLREPLLTEDGRVIRGSWWSAYCRLQPGSACGTQPVESKHATGWRTALVAPVEEQKRGKKAIERNHMPPSDFFPTFAQEDPVLRNGSHLVQVGRSTAADIWKVNDHTARLELSKWLSFRCKEIVVVTGPTASSYWAAPRSLCPCLPFALGAGCEHTRLVQSLLSADDASREVIGRKSLGGRLPVSSFTTRGLSAGAALAAATTAAFHTHLMDGDSNRFRTEVFQVRYHTPQGHARHLLGLRDVTDQESLSILGSKNVESFSVVPRSVTPMSAGACSSLGTQSKSPHSSSPNRGTATVEVVADEKYLSLLIDMEIELLERYMAEVRKGNFALSFSTLEIHLGSQVQLPELLTVNGTIQVVQASGTRYFLMVCEIPLVSFTASGGRISGDTNDSDYVSVTF</sequence>
<dbReference type="OrthoDB" id="427742at2759"/>
<accession>A0A1Q9EH47</accession>
<dbReference type="Pfam" id="PF01535">
    <property type="entry name" value="PPR"/>
    <property type="match status" value="2"/>
</dbReference>
<dbReference type="PANTHER" id="PTHR47447">
    <property type="entry name" value="OS03G0856100 PROTEIN"/>
    <property type="match status" value="1"/>
</dbReference>
<feature type="region of interest" description="Disordered" evidence="3">
    <location>
        <begin position="696"/>
        <end position="729"/>
    </location>
</feature>
<dbReference type="Gene3D" id="1.25.40.10">
    <property type="entry name" value="Tetratricopeptide repeat domain"/>
    <property type="match status" value="2"/>
</dbReference>
<evidence type="ECO:0000256" key="3">
    <source>
        <dbReference type="SAM" id="MobiDB-lite"/>
    </source>
</evidence>
<dbReference type="InterPro" id="IPR002885">
    <property type="entry name" value="PPR_rpt"/>
</dbReference>
<evidence type="ECO:0000256" key="4">
    <source>
        <dbReference type="SAM" id="Phobius"/>
    </source>
</evidence>
<proteinExistence type="predicted"/>
<gene>
    <name evidence="5" type="ORF">AK812_SmicGene9946</name>
</gene>
<feature type="compositionally biased region" description="Polar residues" evidence="3">
    <location>
        <begin position="1451"/>
        <end position="1468"/>
    </location>
</feature>
<dbReference type="PANTHER" id="PTHR47447:SF17">
    <property type="entry name" value="OS12G0638900 PROTEIN"/>
    <property type="match status" value="1"/>
</dbReference>
<feature type="transmembrane region" description="Helical" evidence="4">
    <location>
        <begin position="1020"/>
        <end position="1053"/>
    </location>
</feature>
<keyword evidence="4" id="KW-0472">Membrane</keyword>
<evidence type="ECO:0000256" key="2">
    <source>
        <dbReference type="PROSITE-ProRule" id="PRU00708"/>
    </source>
</evidence>
<dbReference type="Proteomes" id="UP000186817">
    <property type="component" value="Unassembled WGS sequence"/>
</dbReference>
<feature type="region of interest" description="Disordered" evidence="3">
    <location>
        <begin position="81"/>
        <end position="102"/>
    </location>
</feature>
<feature type="transmembrane region" description="Helical" evidence="4">
    <location>
        <begin position="991"/>
        <end position="1008"/>
    </location>
</feature>
<name>A0A1Q9EH47_SYMMI</name>